<proteinExistence type="predicted"/>
<evidence type="ECO:0000256" key="1">
    <source>
        <dbReference type="SAM" id="Phobius"/>
    </source>
</evidence>
<keyword evidence="1" id="KW-1133">Transmembrane helix</keyword>
<sequence>MDNSIIEQRIQLSYRNKEIRAVRERMKKRRAKLQYLKVSSAAAVFAIFIGLTVYINTLSVESFIASTSYSYTTRNAITTEKSTLLIASEELLNQRYEYVIDLLEDEQHSDHKDWILLKANMGLGNFDKADNILESIEDDPKHLYYSRINFKFKVDYYLIKLFFSK</sequence>
<feature type="transmembrane region" description="Helical" evidence="1">
    <location>
        <begin position="35"/>
        <end position="55"/>
    </location>
</feature>
<dbReference type="AlphaFoldDB" id="A0AAX1N5B6"/>
<name>A0AAX1N5B6_9BACT</name>
<dbReference type="RefSeq" id="WP_169666430.1">
    <property type="nucleotide sequence ID" value="NZ_CP076132.1"/>
</dbReference>
<dbReference type="Proteomes" id="UP000678679">
    <property type="component" value="Chromosome 1"/>
</dbReference>
<gene>
    <name evidence="2" type="ORF">KMW28_03335</name>
</gene>
<keyword evidence="1" id="KW-0812">Transmembrane</keyword>
<dbReference type="KEGG" id="fya:KMW28_03335"/>
<keyword evidence="1" id="KW-0472">Membrane</keyword>
<organism evidence="2 3">
    <name type="scientific">Flammeovirga yaeyamensis</name>
    <dbReference type="NCBI Taxonomy" id="367791"/>
    <lineage>
        <taxon>Bacteria</taxon>
        <taxon>Pseudomonadati</taxon>
        <taxon>Bacteroidota</taxon>
        <taxon>Cytophagia</taxon>
        <taxon>Cytophagales</taxon>
        <taxon>Flammeovirgaceae</taxon>
        <taxon>Flammeovirga</taxon>
    </lineage>
</organism>
<reference evidence="2 3" key="1">
    <citation type="submission" date="2021-05" db="EMBL/GenBank/DDBJ databases">
        <title>Comparative genomic studies on the polysaccharide-degrading batcterial strains of the Flammeovirga genus.</title>
        <authorList>
            <person name="Zewei F."/>
            <person name="Zheng Z."/>
            <person name="Yu L."/>
            <person name="Ruyue G."/>
            <person name="Yanhong M."/>
            <person name="Yuanyuan C."/>
            <person name="Jingyan G."/>
            <person name="Wenjun H."/>
        </authorList>
    </citation>
    <scope>NUCLEOTIDE SEQUENCE [LARGE SCALE GENOMIC DNA]</scope>
    <source>
        <strain evidence="2 3">NBRC:100898</strain>
    </source>
</reference>
<keyword evidence="3" id="KW-1185">Reference proteome</keyword>
<dbReference type="EMBL" id="CP076132">
    <property type="protein sequence ID" value="QWG02622.1"/>
    <property type="molecule type" value="Genomic_DNA"/>
</dbReference>
<protein>
    <submittedName>
        <fullName evidence="2">Uncharacterized protein</fullName>
    </submittedName>
</protein>
<accession>A0AAX1N5B6</accession>
<evidence type="ECO:0000313" key="3">
    <source>
        <dbReference type="Proteomes" id="UP000678679"/>
    </source>
</evidence>
<evidence type="ECO:0000313" key="2">
    <source>
        <dbReference type="EMBL" id="QWG02622.1"/>
    </source>
</evidence>